<dbReference type="Proteomes" id="UP000626844">
    <property type="component" value="Unassembled WGS sequence"/>
</dbReference>
<evidence type="ECO:0000313" key="2">
    <source>
        <dbReference type="EMBL" id="MBD1381656.1"/>
    </source>
</evidence>
<keyword evidence="3" id="KW-1185">Reference proteome</keyword>
<reference evidence="2" key="1">
    <citation type="submission" date="2020-09" db="EMBL/GenBank/DDBJ databases">
        <title>A novel bacterium of genus Bacillus, isolated from South China Sea.</title>
        <authorList>
            <person name="Huang H."/>
            <person name="Mo K."/>
            <person name="Hu Y."/>
        </authorList>
    </citation>
    <scope>NUCLEOTIDE SEQUENCE</scope>
    <source>
        <strain evidence="2">IB182487</strain>
    </source>
</reference>
<name>A0A926NHY6_9BACI</name>
<comment type="caution">
    <text evidence="2">The sequence shown here is derived from an EMBL/GenBank/DDBJ whole genome shotgun (WGS) entry which is preliminary data.</text>
</comment>
<dbReference type="AlphaFoldDB" id="A0A926NHY6"/>
<dbReference type="RefSeq" id="WP_191159296.1">
    <property type="nucleotide sequence ID" value="NZ_JACXAI010000020.1"/>
</dbReference>
<accession>A0A926NHY6</accession>
<sequence length="46" mass="5378">MSYNKNMPDFKQLSDRIIAEPSTSPQLVIKTNLDNRNNNKKLKKDE</sequence>
<feature type="region of interest" description="Disordered" evidence="1">
    <location>
        <begin position="1"/>
        <end position="46"/>
    </location>
</feature>
<evidence type="ECO:0000313" key="3">
    <source>
        <dbReference type="Proteomes" id="UP000626844"/>
    </source>
</evidence>
<protein>
    <submittedName>
        <fullName evidence="2">Uncharacterized protein</fullName>
    </submittedName>
</protein>
<proteinExistence type="predicted"/>
<evidence type="ECO:0000256" key="1">
    <source>
        <dbReference type="SAM" id="MobiDB-lite"/>
    </source>
</evidence>
<organism evidence="2 3">
    <name type="scientific">Metabacillus arenae</name>
    <dbReference type="NCBI Taxonomy" id="2771434"/>
    <lineage>
        <taxon>Bacteria</taxon>
        <taxon>Bacillati</taxon>
        <taxon>Bacillota</taxon>
        <taxon>Bacilli</taxon>
        <taxon>Bacillales</taxon>
        <taxon>Bacillaceae</taxon>
        <taxon>Metabacillus</taxon>
    </lineage>
</organism>
<dbReference type="EMBL" id="JACXAI010000020">
    <property type="protein sequence ID" value="MBD1381656.1"/>
    <property type="molecule type" value="Genomic_DNA"/>
</dbReference>
<gene>
    <name evidence="2" type="ORF">IC621_15575</name>
</gene>